<evidence type="ECO:0000313" key="2">
    <source>
        <dbReference type="Proteomes" id="UP000029553"/>
    </source>
</evidence>
<evidence type="ECO:0000313" key="1">
    <source>
        <dbReference type="EMBL" id="KGH27935.1"/>
    </source>
</evidence>
<dbReference type="AlphaFoldDB" id="A0A096GRX2"/>
<gene>
    <name evidence="1" type="ORF">P353_16875</name>
</gene>
<dbReference type="Proteomes" id="UP000029553">
    <property type="component" value="Unassembled WGS sequence"/>
</dbReference>
<protein>
    <submittedName>
        <fullName evidence="1">Uncharacterized protein</fullName>
    </submittedName>
</protein>
<organism evidence="1 2">
    <name type="scientific">Comamonas testosteroni</name>
    <name type="common">Pseudomonas testosteroni</name>
    <dbReference type="NCBI Taxonomy" id="285"/>
    <lineage>
        <taxon>Bacteria</taxon>
        <taxon>Pseudomonadati</taxon>
        <taxon>Pseudomonadota</taxon>
        <taxon>Betaproteobacteria</taxon>
        <taxon>Burkholderiales</taxon>
        <taxon>Comamonadaceae</taxon>
        <taxon>Comamonas</taxon>
    </lineage>
</organism>
<reference evidence="1 2" key="1">
    <citation type="submission" date="2013-09" db="EMBL/GenBank/DDBJ databases">
        <title>High correlation between genotypes and phenotypes of environmental bacteria Comamonas testosteroni strains.</title>
        <authorList>
            <person name="Liu L."/>
            <person name="Zhu W."/>
            <person name="Xia X."/>
            <person name="Xu B."/>
            <person name="Luo M."/>
            <person name="Wang G."/>
        </authorList>
    </citation>
    <scope>NUCLEOTIDE SEQUENCE [LARGE SCALE GENOMIC DNA]</scope>
    <source>
        <strain evidence="1 2">JL40</strain>
    </source>
</reference>
<dbReference type="RefSeq" id="WP_034371534.1">
    <property type="nucleotide sequence ID" value="NZ_AWOR01000056.1"/>
</dbReference>
<sequence>MTESLSAHVVLSSASPEQALLDRIALQEKQVFDWLSRFEPTSSTLAWLDNLRTIEECINLQTVHWNDDDFSSRLFRMPVAGLVHDLAPLRELHARLTDRFSAPFANRFRQLMLQASSMATSFISQGMGEVGGAMHNLSTLIGYLQSRRRHFVALLHVLPTACRGNVRIEPFEALTVMLPIVEFAGVSMMSAHGGLMARLARESLGLPVKSGVEIPMLDAGFLEPERSRIVEIHWQDAGYKHFYAMREPLRPDRLFSAAELRNDIVTIEAAYAEFDLAGSDFAIAAGLVRRLSRQCVVRDFWVEVAPDVFASMLDAAKAPEALRAALVQPVLSYMEGLSSYAPFVQVEGMLRSTVTLLSRFIYNWRARTLDSRKRYQIRTGFIFETVVKDRLSEQGFVVQDIKRINRREFDVVTVMEGVVWNVQCKNNFVDLATVDSDARRFARYNRALVKAYEKALDKERRREHLLQARLSIDNVQHMVVTRFPVVSDNPRIVPFSLMDEFVSRARTLLAQTATP</sequence>
<accession>A0A096GRX2</accession>
<comment type="caution">
    <text evidence="1">The sequence shown here is derived from an EMBL/GenBank/DDBJ whole genome shotgun (WGS) entry which is preliminary data.</text>
</comment>
<dbReference type="SUPFAM" id="SSF52980">
    <property type="entry name" value="Restriction endonuclease-like"/>
    <property type="match status" value="1"/>
</dbReference>
<proteinExistence type="predicted"/>
<dbReference type="InterPro" id="IPR011335">
    <property type="entry name" value="Restrct_endonuc-II-like"/>
</dbReference>
<dbReference type="EMBL" id="AWOR01000056">
    <property type="protein sequence ID" value="KGH27935.1"/>
    <property type="molecule type" value="Genomic_DNA"/>
</dbReference>
<name>A0A096GRX2_COMTE</name>